<reference evidence="2 3" key="1">
    <citation type="submission" date="2014-06" db="EMBL/GenBank/DDBJ databases">
        <title>Evolutionary Origins and Diversification of the Mycorrhizal Mutualists.</title>
        <authorList>
            <consortium name="DOE Joint Genome Institute"/>
            <consortium name="Mycorrhizal Genomics Consortium"/>
            <person name="Kohler A."/>
            <person name="Kuo A."/>
            <person name="Nagy L.G."/>
            <person name="Floudas D."/>
            <person name="Copeland A."/>
            <person name="Barry K.W."/>
            <person name="Cichocki N."/>
            <person name="Veneault-Fourrey C."/>
            <person name="LaButti K."/>
            <person name="Lindquist E.A."/>
            <person name="Lipzen A."/>
            <person name="Lundell T."/>
            <person name="Morin E."/>
            <person name="Murat C."/>
            <person name="Riley R."/>
            <person name="Ohm R."/>
            <person name="Sun H."/>
            <person name="Tunlid A."/>
            <person name="Henrissat B."/>
            <person name="Grigoriev I.V."/>
            <person name="Hibbett D.S."/>
            <person name="Martin F."/>
        </authorList>
    </citation>
    <scope>NUCLEOTIDE SEQUENCE [LARGE SCALE GENOMIC DNA]</scope>
    <source>
        <strain evidence="2 3">SS14</strain>
    </source>
</reference>
<accession>A0A0C9UNW2</accession>
<sequence>MASRFSRSAWASSSSRLAVVEVELKAFEPRRECHVTHTTTNIPADLVPRFTAPAHLANHVWCSIIPHGDQYIWHNGSSVNATVPSSRDQVTHPVQSVAPIRQPHNTTNGADIPQAVSRSTCYTSNTSPAVPSSITANYGSYKHPRALYSVSQIGGNLALHHSNDISTPPSILVSSPSTFNDTSVIDCPIPPTMSLKDIFPYGIPYSVILLFNIQPLNNYPCLYAENNSWPRNIKCPKKILDIVGPFNEIHLSPDKHSLPSQPTSRIFPQTCVFNIQCLTVNLWMLSVDHGKLAAGLDVSSPTTNDPRAEYPSNNSTTPPIVIQQFASLRHFLHTDSTRCLTTSRRWTYTNAPTPTPTWGDGIGCPRDGWMVLITAHGSSLDYCGKYSSFKTRSFHFLYILENHFSRCNTRKFHLRMKEASLFVPVWTRQYTGPDASCLRRSPSTRTPIRYRYGYFIMPKRSNPSTSIPEAHGPKVNASAAGAAPPKKWKMKSKKNHAVSENFNHAPEPDTGPPSGSPPAKKRKVKGPSGQVQPVPEPIRA</sequence>
<gene>
    <name evidence="2" type="ORF">M422DRAFT_267818</name>
</gene>
<organism evidence="2 3">
    <name type="scientific">Sphaerobolus stellatus (strain SS14)</name>
    <dbReference type="NCBI Taxonomy" id="990650"/>
    <lineage>
        <taxon>Eukaryota</taxon>
        <taxon>Fungi</taxon>
        <taxon>Dikarya</taxon>
        <taxon>Basidiomycota</taxon>
        <taxon>Agaricomycotina</taxon>
        <taxon>Agaricomycetes</taxon>
        <taxon>Phallomycetidae</taxon>
        <taxon>Geastrales</taxon>
        <taxon>Sphaerobolaceae</taxon>
        <taxon>Sphaerobolus</taxon>
    </lineage>
</organism>
<dbReference type="HOGENOM" id="CLU_504496_0_0_1"/>
<evidence type="ECO:0000256" key="1">
    <source>
        <dbReference type="SAM" id="MobiDB-lite"/>
    </source>
</evidence>
<dbReference type="Proteomes" id="UP000054279">
    <property type="component" value="Unassembled WGS sequence"/>
</dbReference>
<name>A0A0C9UNW2_SPHS4</name>
<dbReference type="EMBL" id="KN837258">
    <property type="protein sequence ID" value="KIJ30572.1"/>
    <property type="molecule type" value="Genomic_DNA"/>
</dbReference>
<evidence type="ECO:0000313" key="3">
    <source>
        <dbReference type="Proteomes" id="UP000054279"/>
    </source>
</evidence>
<keyword evidence="3" id="KW-1185">Reference proteome</keyword>
<feature type="compositionally biased region" description="Basic residues" evidence="1">
    <location>
        <begin position="486"/>
        <end position="496"/>
    </location>
</feature>
<feature type="region of interest" description="Disordered" evidence="1">
    <location>
        <begin position="463"/>
        <end position="540"/>
    </location>
</feature>
<proteinExistence type="predicted"/>
<dbReference type="AlphaFoldDB" id="A0A0C9UNW2"/>
<protein>
    <submittedName>
        <fullName evidence="2">Uncharacterized protein</fullName>
    </submittedName>
</protein>
<evidence type="ECO:0000313" key="2">
    <source>
        <dbReference type="EMBL" id="KIJ30572.1"/>
    </source>
</evidence>